<dbReference type="EMBL" id="BSNI01000002">
    <property type="protein sequence ID" value="GLQ17115.1"/>
    <property type="molecule type" value="Genomic_DNA"/>
</dbReference>
<proteinExistence type="predicted"/>
<accession>A0ABQ5UPB1</accession>
<evidence type="ECO:0000313" key="1">
    <source>
        <dbReference type="EMBL" id="GLQ17115.1"/>
    </source>
</evidence>
<reference evidence="1" key="2">
    <citation type="submission" date="2023-01" db="EMBL/GenBank/DDBJ databases">
        <title>Draft genome sequence of Maritalea porphyrae strain NBRC 107169.</title>
        <authorList>
            <person name="Sun Q."/>
            <person name="Mori K."/>
        </authorList>
    </citation>
    <scope>NUCLEOTIDE SEQUENCE</scope>
    <source>
        <strain evidence="1">NBRC 107169</strain>
    </source>
</reference>
<name>A0ABQ5UPB1_9HYPH</name>
<gene>
    <name evidence="1" type="ORF">GCM10007879_13640</name>
</gene>
<organism evidence="1 2">
    <name type="scientific">Maritalea porphyrae</name>
    <dbReference type="NCBI Taxonomy" id="880732"/>
    <lineage>
        <taxon>Bacteria</taxon>
        <taxon>Pseudomonadati</taxon>
        <taxon>Pseudomonadota</taxon>
        <taxon>Alphaproteobacteria</taxon>
        <taxon>Hyphomicrobiales</taxon>
        <taxon>Devosiaceae</taxon>
        <taxon>Maritalea</taxon>
    </lineage>
</organism>
<protein>
    <submittedName>
        <fullName evidence="1">Uncharacterized protein</fullName>
    </submittedName>
</protein>
<comment type="caution">
    <text evidence="1">The sequence shown here is derived from an EMBL/GenBank/DDBJ whole genome shotgun (WGS) entry which is preliminary data.</text>
</comment>
<sequence>MNRIAGQLAQILNLGRSNKSIHKVQSAAASTINLDAYYPLQAPRYGDLAEGNIAVARQDFEMYVSQIDERIEKLKSFCESNHVRFGKSDEALTSMCQFVFDEMYPCEDDQNALAGIWFDPVWLHQFLLQLYRSHPTQNFD</sequence>
<keyword evidence="2" id="KW-1185">Reference proteome</keyword>
<reference evidence="1" key="1">
    <citation type="journal article" date="2014" name="Int. J. Syst. Evol. Microbiol.">
        <title>Complete genome of a new Firmicutes species belonging to the dominant human colonic microbiota ('Ruminococcus bicirculans') reveals two chromosomes and a selective capacity to utilize plant glucans.</title>
        <authorList>
            <consortium name="NISC Comparative Sequencing Program"/>
            <person name="Wegmann U."/>
            <person name="Louis P."/>
            <person name="Goesmann A."/>
            <person name="Henrissat B."/>
            <person name="Duncan S.H."/>
            <person name="Flint H.J."/>
        </authorList>
    </citation>
    <scope>NUCLEOTIDE SEQUENCE</scope>
    <source>
        <strain evidence="1">NBRC 107169</strain>
    </source>
</reference>
<evidence type="ECO:0000313" key="2">
    <source>
        <dbReference type="Proteomes" id="UP001161405"/>
    </source>
</evidence>
<dbReference type="Proteomes" id="UP001161405">
    <property type="component" value="Unassembled WGS sequence"/>
</dbReference>